<proteinExistence type="predicted"/>
<dbReference type="InterPro" id="IPR036388">
    <property type="entry name" value="WH-like_DNA-bd_sf"/>
</dbReference>
<accession>A0A455SGT3</accession>
<dbReference type="Pfam" id="PF01047">
    <property type="entry name" value="MarR"/>
    <property type="match status" value="1"/>
</dbReference>
<dbReference type="InterPro" id="IPR039422">
    <property type="entry name" value="MarR/SlyA-like"/>
</dbReference>
<dbReference type="SUPFAM" id="SSF46785">
    <property type="entry name" value="Winged helix' DNA-binding domain"/>
    <property type="match status" value="1"/>
</dbReference>
<dbReference type="InterPro" id="IPR036390">
    <property type="entry name" value="WH_DNA-bd_sf"/>
</dbReference>
<name>A0A455SGT3_9CHLR</name>
<evidence type="ECO:0000259" key="1">
    <source>
        <dbReference type="PROSITE" id="PS50995"/>
    </source>
</evidence>
<organism evidence="2">
    <name type="scientific">Thermosporothrix sp. COM3</name>
    <dbReference type="NCBI Taxonomy" id="2490863"/>
    <lineage>
        <taxon>Bacteria</taxon>
        <taxon>Bacillati</taxon>
        <taxon>Chloroflexota</taxon>
        <taxon>Ktedonobacteria</taxon>
        <taxon>Ktedonobacterales</taxon>
        <taxon>Thermosporotrichaceae</taxon>
        <taxon>Thermosporothrix</taxon>
    </lineage>
</organism>
<sequence>MSLEEHDGHKELNIYQQLVRAYVLLDDSDSRFFSDYGLSPRQFWTLSHLDEKEGHSMIDLSRLILTDKSNMTGIIDRLEKMKLVKRQPMVQDRRVTLITLTPKGKKLRDEIEQQHRLRIRELIGVLPPERQGFFLECLETIAQHVEEYLANTPAKT</sequence>
<reference evidence="2" key="1">
    <citation type="submission" date="2018-12" db="EMBL/GenBank/DDBJ databases">
        <title>Novel natural products biosynthetic potential of the class Ktedonobacteria.</title>
        <authorList>
            <person name="Zheng Y."/>
            <person name="Saitou A."/>
            <person name="Wang C.M."/>
            <person name="Toyoda A."/>
            <person name="Minakuchi Y."/>
            <person name="Sekiguchi Y."/>
            <person name="Ueda K."/>
            <person name="Takano H."/>
            <person name="Sakai Y."/>
            <person name="Yokota A."/>
            <person name="Yabe S."/>
        </authorList>
    </citation>
    <scope>NUCLEOTIDE SEQUENCE</scope>
    <source>
        <strain evidence="2">COM3</strain>
    </source>
</reference>
<dbReference type="SMART" id="SM00347">
    <property type="entry name" value="HTH_MARR"/>
    <property type="match status" value="1"/>
</dbReference>
<dbReference type="PROSITE" id="PS50995">
    <property type="entry name" value="HTH_MARR_2"/>
    <property type="match status" value="1"/>
</dbReference>
<dbReference type="PANTHER" id="PTHR33164:SF99">
    <property type="entry name" value="MARR FAMILY REGULATORY PROTEIN"/>
    <property type="match status" value="1"/>
</dbReference>
<dbReference type="GO" id="GO:0006950">
    <property type="term" value="P:response to stress"/>
    <property type="evidence" value="ECO:0007669"/>
    <property type="project" value="TreeGrafter"/>
</dbReference>
<gene>
    <name evidence="2" type="ORF">KTC_24140</name>
</gene>
<dbReference type="InterPro" id="IPR000835">
    <property type="entry name" value="HTH_MarR-typ"/>
</dbReference>
<dbReference type="EMBL" id="AP019376">
    <property type="protein sequence ID" value="BBH87663.1"/>
    <property type="molecule type" value="Genomic_DNA"/>
</dbReference>
<dbReference type="GO" id="GO:0003700">
    <property type="term" value="F:DNA-binding transcription factor activity"/>
    <property type="evidence" value="ECO:0007669"/>
    <property type="project" value="InterPro"/>
</dbReference>
<dbReference type="Gene3D" id="1.10.10.10">
    <property type="entry name" value="Winged helix-like DNA-binding domain superfamily/Winged helix DNA-binding domain"/>
    <property type="match status" value="1"/>
</dbReference>
<evidence type="ECO:0000313" key="2">
    <source>
        <dbReference type="EMBL" id="BBH87663.1"/>
    </source>
</evidence>
<protein>
    <submittedName>
        <fullName evidence="2">MarR family transcriptional regulator</fullName>
    </submittedName>
</protein>
<feature type="domain" description="HTH marR-type" evidence="1">
    <location>
        <begin position="11"/>
        <end position="143"/>
    </location>
</feature>
<dbReference type="AlphaFoldDB" id="A0A455SGT3"/>
<dbReference type="PRINTS" id="PR00598">
    <property type="entry name" value="HTHMARR"/>
</dbReference>
<dbReference type="PANTHER" id="PTHR33164">
    <property type="entry name" value="TRANSCRIPTIONAL REGULATOR, MARR FAMILY"/>
    <property type="match status" value="1"/>
</dbReference>